<dbReference type="InterPro" id="IPR012675">
    <property type="entry name" value="Beta-grasp_dom_sf"/>
</dbReference>
<dbReference type="RefSeq" id="WP_204377679.1">
    <property type="nucleotide sequence ID" value="NZ_JBHSYQ010000001.1"/>
</dbReference>
<feature type="domain" description="2Fe-2S ferredoxin-type" evidence="4">
    <location>
        <begin position="38"/>
        <end position="114"/>
    </location>
</feature>
<accession>A0ABW2DIH4</accession>
<evidence type="ECO:0000256" key="3">
    <source>
        <dbReference type="ARBA" id="ARBA00023004"/>
    </source>
</evidence>
<dbReference type="InterPro" id="IPR036884">
    <property type="entry name" value="2Fe-2S-bd_dom_sf"/>
</dbReference>
<dbReference type="SUPFAM" id="SSF54292">
    <property type="entry name" value="2Fe-2S ferredoxin-like"/>
    <property type="match status" value="1"/>
</dbReference>
<dbReference type="PROSITE" id="PS51085">
    <property type="entry name" value="2FE2S_FER_2"/>
    <property type="match status" value="1"/>
</dbReference>
<reference evidence="6" key="1">
    <citation type="journal article" date="2019" name="Int. J. Syst. Evol. Microbiol.">
        <title>The Global Catalogue of Microorganisms (GCM) 10K type strain sequencing project: providing services to taxonomists for standard genome sequencing and annotation.</title>
        <authorList>
            <consortium name="The Broad Institute Genomics Platform"/>
            <consortium name="The Broad Institute Genome Sequencing Center for Infectious Disease"/>
            <person name="Wu L."/>
            <person name="Ma J."/>
        </authorList>
    </citation>
    <scope>NUCLEOTIDE SEQUENCE [LARGE SCALE GENOMIC DNA]</scope>
    <source>
        <strain evidence="6">CGMCC 4.7393</strain>
    </source>
</reference>
<evidence type="ECO:0000256" key="1">
    <source>
        <dbReference type="ARBA" id="ARBA00022723"/>
    </source>
</evidence>
<gene>
    <name evidence="5" type="ORF">ACFQHR_00765</name>
</gene>
<proteinExistence type="predicted"/>
<keyword evidence="2" id="KW-0560">Oxidoreductase</keyword>
<dbReference type="InterPro" id="IPR006058">
    <property type="entry name" value="2Fe2S_fd_BS"/>
</dbReference>
<keyword evidence="3" id="KW-0408">Iron</keyword>
<comment type="caution">
    <text evidence="5">The sequence shown here is derived from an EMBL/GenBank/DDBJ whole genome shotgun (WGS) entry which is preliminary data.</text>
</comment>
<keyword evidence="6" id="KW-1185">Reference proteome</keyword>
<organism evidence="5 6">
    <name type="scientific">Rufibacter roseus</name>
    <dbReference type="NCBI Taxonomy" id="1567108"/>
    <lineage>
        <taxon>Bacteria</taxon>
        <taxon>Pseudomonadati</taxon>
        <taxon>Bacteroidota</taxon>
        <taxon>Cytophagia</taxon>
        <taxon>Cytophagales</taxon>
        <taxon>Hymenobacteraceae</taxon>
        <taxon>Rufibacter</taxon>
    </lineage>
</organism>
<keyword evidence="1" id="KW-0479">Metal-binding</keyword>
<dbReference type="PROSITE" id="PS00197">
    <property type="entry name" value="2FE2S_FER_1"/>
    <property type="match status" value="1"/>
</dbReference>
<dbReference type="InterPro" id="IPR001041">
    <property type="entry name" value="2Fe-2S_ferredoxin-type"/>
</dbReference>
<evidence type="ECO:0000313" key="6">
    <source>
        <dbReference type="Proteomes" id="UP001596405"/>
    </source>
</evidence>
<dbReference type="InterPro" id="IPR036010">
    <property type="entry name" value="2Fe-2S_ferredoxin-like_sf"/>
</dbReference>
<dbReference type="InterPro" id="IPR002888">
    <property type="entry name" value="2Fe-2S-bd"/>
</dbReference>
<dbReference type="Pfam" id="PF01799">
    <property type="entry name" value="Fer2_2"/>
    <property type="match status" value="1"/>
</dbReference>
<evidence type="ECO:0000259" key="4">
    <source>
        <dbReference type="PROSITE" id="PS51085"/>
    </source>
</evidence>
<dbReference type="Pfam" id="PF00111">
    <property type="entry name" value="Fer2"/>
    <property type="match status" value="1"/>
</dbReference>
<dbReference type="Proteomes" id="UP001596405">
    <property type="component" value="Unassembled WGS sequence"/>
</dbReference>
<dbReference type="SUPFAM" id="SSF47741">
    <property type="entry name" value="CO dehydrogenase ISP C-domain like"/>
    <property type="match status" value="1"/>
</dbReference>
<sequence length="192" mass="20849">MFLKQSSILTAFALTPGVAVKAADLKFEEKVAAAFEQVKVTLEINGKKHKLSLEPRTTLLDLLRERLQLTGTKKGCDYGQCGACTVHVDGQRVNSCLTLAVMQDGKKVTTIEGLADGDNLHPMQEAFIKHDGFQCGYCTPGQIMSAVACIREGHADSDEEIREYMSGNICRCGAYPNIVNAIKEVKNGGLKV</sequence>
<dbReference type="PANTHER" id="PTHR45331">
    <property type="entry name" value="OXIDOREDUCTASE, IRON-SULPHUR BINDING SUBUNIT-RELATED-RELATED"/>
    <property type="match status" value="1"/>
</dbReference>
<protein>
    <submittedName>
        <fullName evidence="5">(2Fe-2S)-binding protein</fullName>
    </submittedName>
</protein>
<name>A0ABW2DIH4_9BACT</name>
<evidence type="ECO:0000313" key="5">
    <source>
        <dbReference type="EMBL" id="MFC6996128.1"/>
    </source>
</evidence>
<dbReference type="Gene3D" id="1.10.150.120">
    <property type="entry name" value="[2Fe-2S]-binding domain"/>
    <property type="match status" value="1"/>
</dbReference>
<dbReference type="CDD" id="cd00207">
    <property type="entry name" value="fer2"/>
    <property type="match status" value="1"/>
</dbReference>
<dbReference type="Gene3D" id="3.10.20.30">
    <property type="match status" value="1"/>
</dbReference>
<dbReference type="EMBL" id="JBHSYQ010000001">
    <property type="protein sequence ID" value="MFC6996128.1"/>
    <property type="molecule type" value="Genomic_DNA"/>
</dbReference>
<evidence type="ECO:0000256" key="2">
    <source>
        <dbReference type="ARBA" id="ARBA00023002"/>
    </source>
</evidence>
<dbReference type="PANTHER" id="PTHR45331:SF2">
    <property type="entry name" value="OXIDOREDUCTASE WITH IRON-SULFUR SUBUNIT"/>
    <property type="match status" value="1"/>
</dbReference>
<dbReference type="InterPro" id="IPR052914">
    <property type="entry name" value="Aldehyde_Oxdr_Iron-Sulfur"/>
</dbReference>